<dbReference type="Gene3D" id="1.20.1250.20">
    <property type="entry name" value="MFS general substrate transporter like domains"/>
    <property type="match status" value="2"/>
</dbReference>
<feature type="transmembrane region" description="Helical" evidence="5">
    <location>
        <begin position="169"/>
        <end position="191"/>
    </location>
</feature>
<proteinExistence type="predicted"/>
<dbReference type="PANTHER" id="PTHR23501">
    <property type="entry name" value="MAJOR FACILITATOR SUPERFAMILY"/>
    <property type="match status" value="1"/>
</dbReference>
<dbReference type="InterPro" id="IPR036259">
    <property type="entry name" value="MFS_trans_sf"/>
</dbReference>
<accession>A0ABR2UIR4</accession>
<name>A0ABR2UIR4_9PEZI</name>
<evidence type="ECO:0000256" key="2">
    <source>
        <dbReference type="ARBA" id="ARBA00022692"/>
    </source>
</evidence>
<dbReference type="InterPro" id="IPR011701">
    <property type="entry name" value="MFS"/>
</dbReference>
<dbReference type="PANTHER" id="PTHR23501:SF43">
    <property type="entry name" value="MULTIDRUG TRANSPORTER, PUTATIVE (AFU_ORTHOLOGUE AFUA_6G03040)-RELATED"/>
    <property type="match status" value="1"/>
</dbReference>
<feature type="transmembrane region" description="Helical" evidence="5">
    <location>
        <begin position="383"/>
        <end position="402"/>
    </location>
</feature>
<dbReference type="EMBL" id="JARVKF010000425">
    <property type="protein sequence ID" value="KAK9414517.1"/>
    <property type="molecule type" value="Genomic_DNA"/>
</dbReference>
<feature type="transmembrane region" description="Helical" evidence="5">
    <location>
        <begin position="271"/>
        <end position="294"/>
    </location>
</feature>
<reference evidence="6 7" key="1">
    <citation type="journal article" date="2024" name="J. Plant Pathol.">
        <title>Sequence and assembly of the genome of Seiridium unicorne, isolate CBS 538.82, causal agent of cypress canker disease.</title>
        <authorList>
            <person name="Scali E."/>
            <person name="Rocca G.D."/>
            <person name="Danti R."/>
            <person name="Garbelotto M."/>
            <person name="Barberini S."/>
            <person name="Baroncelli R."/>
            <person name="Emiliani G."/>
        </authorList>
    </citation>
    <scope>NUCLEOTIDE SEQUENCE [LARGE SCALE GENOMIC DNA]</scope>
    <source>
        <strain evidence="6 7">BM-138-508</strain>
    </source>
</reference>
<comment type="subcellular location">
    <subcellularLocation>
        <location evidence="1">Membrane</location>
        <topology evidence="1">Multi-pass membrane protein</topology>
    </subcellularLocation>
</comment>
<evidence type="ECO:0000313" key="6">
    <source>
        <dbReference type="EMBL" id="KAK9414517.1"/>
    </source>
</evidence>
<dbReference type="SUPFAM" id="SSF103473">
    <property type="entry name" value="MFS general substrate transporter"/>
    <property type="match status" value="1"/>
</dbReference>
<sequence length="550" mass="59895">MDQETRDSVTNLMRRLDSPYPERDFQLAPYSRNTQRRNTQRRSQYLRDSMYLRDSIYSLPVNVNETNRWRKTKALQQAKLDPMKGWHLWVTMACLCCGLFLSSVETTIISTSLVSVSASFKDGRNANWIVTAYLVTYTGFLIIFARGIGGAGLYSMAMSVMVEITPFKYIGIASGLLGSIFALSSLLGPVLGGVITSNGDWRWIFYLNGPIGLVILVVVIFIFPTNTRPLTITTTTLSFIDYPGMVLSLLGVVFLVFAVEGGGGTYTWNSPIIITSFAISSVALTGFVAWEWLLSNAKIRRIRMLTLLPIHLLNTRVLGFLFLTAFISGFPFMITIVFLPQRFQLQNGLSAVDAGIRMLPLLLLSATGAGLGGLIASRKNVSWYILSSSLCLQIIALGLMITLPTTGEVSPAQYGYQVLLGMGFGFTLSSFVILARVEVTGEDSGIAIGAITQIRVLGGLIGVAIAQAVLSAQVSDGLSMVLGPDQLSAITQSPEAISQFSPSARRAIVKVYGDAFNLQTKIMIGLSAAGLMACLGAWRRTPTEFVEIKD</sequence>
<feature type="transmembrane region" description="Helical" evidence="5">
    <location>
        <begin position="522"/>
        <end position="538"/>
    </location>
</feature>
<keyword evidence="7" id="KW-1185">Reference proteome</keyword>
<feature type="transmembrane region" description="Helical" evidence="5">
    <location>
        <begin position="86"/>
        <end position="108"/>
    </location>
</feature>
<feature type="transmembrane region" description="Helical" evidence="5">
    <location>
        <begin position="235"/>
        <end position="259"/>
    </location>
</feature>
<feature type="transmembrane region" description="Helical" evidence="5">
    <location>
        <begin position="315"/>
        <end position="338"/>
    </location>
</feature>
<evidence type="ECO:0000313" key="7">
    <source>
        <dbReference type="Proteomes" id="UP001408356"/>
    </source>
</evidence>
<dbReference type="Proteomes" id="UP001408356">
    <property type="component" value="Unassembled WGS sequence"/>
</dbReference>
<evidence type="ECO:0000256" key="1">
    <source>
        <dbReference type="ARBA" id="ARBA00004141"/>
    </source>
</evidence>
<evidence type="ECO:0000256" key="3">
    <source>
        <dbReference type="ARBA" id="ARBA00022989"/>
    </source>
</evidence>
<gene>
    <name evidence="6" type="ORF">SUNI508_11090</name>
</gene>
<feature type="transmembrane region" description="Helical" evidence="5">
    <location>
        <begin position="358"/>
        <end position="376"/>
    </location>
</feature>
<evidence type="ECO:0000256" key="5">
    <source>
        <dbReference type="SAM" id="Phobius"/>
    </source>
</evidence>
<feature type="transmembrane region" description="Helical" evidence="5">
    <location>
        <begin position="128"/>
        <end position="148"/>
    </location>
</feature>
<keyword evidence="4 5" id="KW-0472">Membrane</keyword>
<feature type="transmembrane region" description="Helical" evidence="5">
    <location>
        <begin position="446"/>
        <end position="470"/>
    </location>
</feature>
<feature type="transmembrane region" description="Helical" evidence="5">
    <location>
        <begin position="203"/>
        <end position="223"/>
    </location>
</feature>
<organism evidence="6 7">
    <name type="scientific">Seiridium unicorne</name>
    <dbReference type="NCBI Taxonomy" id="138068"/>
    <lineage>
        <taxon>Eukaryota</taxon>
        <taxon>Fungi</taxon>
        <taxon>Dikarya</taxon>
        <taxon>Ascomycota</taxon>
        <taxon>Pezizomycotina</taxon>
        <taxon>Sordariomycetes</taxon>
        <taxon>Xylariomycetidae</taxon>
        <taxon>Amphisphaeriales</taxon>
        <taxon>Sporocadaceae</taxon>
        <taxon>Seiridium</taxon>
    </lineage>
</organism>
<protein>
    <submittedName>
        <fullName evidence="6">Efflux pump FUS6</fullName>
    </submittedName>
</protein>
<keyword evidence="2 5" id="KW-0812">Transmembrane</keyword>
<keyword evidence="3 5" id="KW-1133">Transmembrane helix</keyword>
<feature type="transmembrane region" description="Helical" evidence="5">
    <location>
        <begin position="414"/>
        <end position="434"/>
    </location>
</feature>
<evidence type="ECO:0000256" key="4">
    <source>
        <dbReference type="ARBA" id="ARBA00023136"/>
    </source>
</evidence>
<comment type="caution">
    <text evidence="6">The sequence shown here is derived from an EMBL/GenBank/DDBJ whole genome shotgun (WGS) entry which is preliminary data.</text>
</comment>
<dbReference type="Pfam" id="PF07690">
    <property type="entry name" value="MFS_1"/>
    <property type="match status" value="1"/>
</dbReference>